<gene>
    <name evidence="3" type="ORF">POPTR_013G144251v4</name>
</gene>
<organism evidence="3 4">
    <name type="scientific">Populus trichocarpa</name>
    <name type="common">Western balsam poplar</name>
    <name type="synonym">Populus balsamifera subsp. trichocarpa</name>
    <dbReference type="NCBI Taxonomy" id="3694"/>
    <lineage>
        <taxon>Eukaryota</taxon>
        <taxon>Viridiplantae</taxon>
        <taxon>Streptophyta</taxon>
        <taxon>Embryophyta</taxon>
        <taxon>Tracheophyta</taxon>
        <taxon>Spermatophyta</taxon>
        <taxon>Magnoliopsida</taxon>
        <taxon>eudicotyledons</taxon>
        <taxon>Gunneridae</taxon>
        <taxon>Pentapetalae</taxon>
        <taxon>rosids</taxon>
        <taxon>fabids</taxon>
        <taxon>Malpighiales</taxon>
        <taxon>Salicaceae</taxon>
        <taxon>Saliceae</taxon>
        <taxon>Populus</taxon>
    </lineage>
</organism>
<comment type="caution">
    <text evidence="3">The sequence shown here is derived from an EMBL/GenBank/DDBJ whole genome shotgun (WGS) entry which is preliminary data.</text>
</comment>
<dbReference type="NCBIfam" id="TIGR00756">
    <property type="entry name" value="PPR"/>
    <property type="match status" value="10"/>
</dbReference>
<reference evidence="3 4" key="1">
    <citation type="journal article" date="2006" name="Science">
        <title>The genome of black cottonwood, Populus trichocarpa (Torr. &amp; Gray).</title>
        <authorList>
            <person name="Tuskan G.A."/>
            <person name="Difazio S."/>
            <person name="Jansson S."/>
            <person name="Bohlmann J."/>
            <person name="Grigoriev I."/>
            <person name="Hellsten U."/>
            <person name="Putnam N."/>
            <person name="Ralph S."/>
            <person name="Rombauts S."/>
            <person name="Salamov A."/>
            <person name="Schein J."/>
            <person name="Sterck L."/>
            <person name="Aerts A."/>
            <person name="Bhalerao R.R."/>
            <person name="Bhalerao R.P."/>
            <person name="Blaudez D."/>
            <person name="Boerjan W."/>
            <person name="Brun A."/>
            <person name="Brunner A."/>
            <person name="Busov V."/>
            <person name="Campbell M."/>
            <person name="Carlson J."/>
            <person name="Chalot M."/>
            <person name="Chapman J."/>
            <person name="Chen G.L."/>
            <person name="Cooper D."/>
            <person name="Coutinho P.M."/>
            <person name="Couturier J."/>
            <person name="Covert S."/>
            <person name="Cronk Q."/>
            <person name="Cunningham R."/>
            <person name="Davis J."/>
            <person name="Degroeve S."/>
            <person name="Dejardin A."/>
            <person name="Depamphilis C."/>
            <person name="Detter J."/>
            <person name="Dirks B."/>
            <person name="Dubchak I."/>
            <person name="Duplessis S."/>
            <person name="Ehlting J."/>
            <person name="Ellis B."/>
            <person name="Gendler K."/>
            <person name="Goodstein D."/>
            <person name="Gribskov M."/>
            <person name="Grimwood J."/>
            <person name="Groover A."/>
            <person name="Gunter L."/>
            <person name="Hamberger B."/>
            <person name="Heinze B."/>
            <person name="Helariutta Y."/>
            <person name="Henrissat B."/>
            <person name="Holligan D."/>
            <person name="Holt R."/>
            <person name="Huang W."/>
            <person name="Islam-Faridi N."/>
            <person name="Jones S."/>
            <person name="Jones-Rhoades M."/>
            <person name="Jorgensen R."/>
            <person name="Joshi C."/>
            <person name="Kangasjarvi J."/>
            <person name="Karlsson J."/>
            <person name="Kelleher C."/>
            <person name="Kirkpatrick R."/>
            <person name="Kirst M."/>
            <person name="Kohler A."/>
            <person name="Kalluri U."/>
            <person name="Larimer F."/>
            <person name="Leebens-Mack J."/>
            <person name="Leple J.C."/>
            <person name="Locascio P."/>
            <person name="Lou Y."/>
            <person name="Lucas S."/>
            <person name="Martin F."/>
            <person name="Montanini B."/>
            <person name="Napoli C."/>
            <person name="Nelson D.R."/>
            <person name="Nelson C."/>
            <person name="Nieminen K."/>
            <person name="Nilsson O."/>
            <person name="Pereda V."/>
            <person name="Peter G."/>
            <person name="Philippe R."/>
            <person name="Pilate G."/>
            <person name="Poliakov A."/>
            <person name="Razumovskaya J."/>
            <person name="Richardson P."/>
            <person name="Rinaldi C."/>
            <person name="Ritland K."/>
            <person name="Rouze P."/>
            <person name="Ryaboy D."/>
            <person name="Schmutz J."/>
            <person name="Schrader J."/>
            <person name="Segerman B."/>
            <person name="Shin H."/>
            <person name="Siddiqui A."/>
            <person name="Sterky F."/>
            <person name="Terry A."/>
            <person name="Tsai C.J."/>
            <person name="Uberbacher E."/>
            <person name="Unneberg P."/>
            <person name="Vahala J."/>
            <person name="Wall K."/>
            <person name="Wessler S."/>
            <person name="Yang G."/>
            <person name="Yin T."/>
            <person name="Douglas C."/>
            <person name="Marra M."/>
            <person name="Sandberg G."/>
            <person name="Van de Peer Y."/>
            <person name="Rokhsar D."/>
        </authorList>
    </citation>
    <scope>NUCLEOTIDE SEQUENCE [LARGE SCALE GENOMIC DNA]</scope>
    <source>
        <strain evidence="4">cv. Nisqually</strain>
    </source>
</reference>
<dbReference type="PANTHER" id="PTHR47939:SF13">
    <property type="entry name" value="OS03G0201400 PROTEIN"/>
    <property type="match status" value="1"/>
</dbReference>
<dbReference type="InterPro" id="IPR002885">
    <property type="entry name" value="PPR_rpt"/>
</dbReference>
<sequence>MAKLESLDDAEPNQTNNNLNYNNDKKKRNHGSTKFFVFVDYLFLCIFLAFLIFIVFKIVGL</sequence>
<evidence type="ECO:0000256" key="2">
    <source>
        <dbReference type="ARBA" id="ARBA00022737"/>
    </source>
</evidence>
<proteinExistence type="inferred from homology"/>
<dbReference type="InterPro" id="IPR011990">
    <property type="entry name" value="TPR-like_helical_dom_sf"/>
</dbReference>
<keyword evidence="2" id="KW-0677">Repeat</keyword>
<dbReference type="InterPro" id="IPR050667">
    <property type="entry name" value="PPR-containing_protein"/>
</dbReference>
<accession>A0A3N7HG68</accession>
<dbReference type="AlphaFoldDB" id="A0A3N7HG68"/>
<dbReference type="PANTHER" id="PTHR47939">
    <property type="entry name" value="MEMBRANE-ASSOCIATED SALT-INDUCIBLE PROTEIN-LIKE"/>
    <property type="match status" value="1"/>
</dbReference>
<dbReference type="Proteomes" id="UP000006729">
    <property type="component" value="Chromosome 13"/>
</dbReference>
<dbReference type="EMBL" id="CM009302">
    <property type="protein sequence ID" value="RQO99358.2"/>
    <property type="molecule type" value="Genomic_DNA"/>
</dbReference>
<dbReference type="Gene3D" id="1.25.40.10">
    <property type="entry name" value="Tetratricopeptide repeat domain"/>
    <property type="match status" value="4"/>
</dbReference>
<evidence type="ECO:0000256" key="1">
    <source>
        <dbReference type="ARBA" id="ARBA00007626"/>
    </source>
</evidence>
<name>A0A3N7HG68_POPTR</name>
<evidence type="ECO:0000313" key="4">
    <source>
        <dbReference type="Proteomes" id="UP000006729"/>
    </source>
</evidence>
<evidence type="ECO:0008006" key="5">
    <source>
        <dbReference type="Google" id="ProtNLM"/>
    </source>
</evidence>
<protein>
    <recommendedName>
        <fullName evidence="5">Pentacotripeptide-repeat region of PRORP domain-containing protein</fullName>
    </recommendedName>
</protein>
<dbReference type="Pfam" id="PF13041">
    <property type="entry name" value="PPR_2"/>
    <property type="match status" value="5"/>
</dbReference>
<keyword evidence="4" id="KW-1185">Reference proteome</keyword>
<comment type="similarity">
    <text evidence="1">Belongs to the PPR family. P subfamily.</text>
</comment>
<dbReference type="PROSITE" id="PS51375">
    <property type="entry name" value="PPR"/>
    <property type="match status" value="10"/>
</dbReference>
<dbReference type="InParanoid" id="A0A3N7HG68"/>
<dbReference type="Pfam" id="PF12854">
    <property type="entry name" value="PPR_1"/>
    <property type="match status" value="1"/>
</dbReference>
<evidence type="ECO:0000313" key="3">
    <source>
        <dbReference type="EMBL" id="RQO99358.2"/>
    </source>
</evidence>